<evidence type="ECO:0000256" key="1">
    <source>
        <dbReference type="SAM" id="Coils"/>
    </source>
</evidence>
<dbReference type="KEGG" id="hhq:HPSH169_02520"/>
<accession>A0A0E0WA94</accession>
<dbReference type="EMBL" id="CP003473">
    <property type="protein sequence ID" value="AFH99202.1"/>
    <property type="molecule type" value="Genomic_DNA"/>
</dbReference>
<sequence>MKLPKALNEATAGAALKYHIKRALERSHTISDFSKQLELSAKNSQFTNNTLKIIEELNNGIKQASDELKEATKPSNLVKSIREQDARPFEVIKDKEAFFKDLNQNLNDNATALPKGMSVEEFKQTLESVENKERFLEHLKTRENSDERLKALNLVEHTLREPHIEIFTKDKNNAIDKKEYIKAFKDENQARLYMLITQDNDTILRTFIPDIPERYVRNHVRNADIIHSFIQPNRTAKSDDALDAIVVYGENTTKKPLTSQEDLLKTQENTQKNQDLSPLELAKAEKLAKLESEKLESEKEFLKAKEQEQARKAALKKKLEHERGNAGNIESQTKIEVGEDIPAHTQAQIPKSRVRLNEREIYDLDYAIVKAKDLKPSFTTGGTQKRTDMNEEQIKSISENFDPKKIFGSGGFEDLPIILHDGQVIAGNHRIQGMLNFTPKSRFSYEKAIKEYYHIDLKPDELLVRLPSKRLNNTEINNLAASSNQGRFNSESDHAIAVLSHYESKLKELESKLNADSVYSLKNMVAKNLNFDKATHPNVTDSNLSLLMYNMPRTKTQGIELLNRWQKEFSNDIKSYEKVKKMFIDNAGSFHNLIHDMNFPNVSLNAYLSDIMDRSFANLKNYQSTSESLKNKMKEYESFFSGFNASMKANEQEVTDTLNANTQNIFI</sequence>
<protein>
    <recommendedName>
        <fullName evidence="2">DdrB-like domain-containing protein</fullName>
    </recommendedName>
</protein>
<gene>
    <name evidence="3" type="ORF">HPSH169_02520</name>
</gene>
<evidence type="ECO:0000259" key="2">
    <source>
        <dbReference type="Pfam" id="PF18763"/>
    </source>
</evidence>
<name>A0A0E0WA94_HELPX</name>
<dbReference type="RefSeq" id="WP_000775297.1">
    <property type="nucleotide sequence ID" value="NC_017740.1"/>
</dbReference>
<dbReference type="AlphaFoldDB" id="A0A0E0WA94"/>
<evidence type="ECO:0000313" key="3">
    <source>
        <dbReference type="EMBL" id="AFH99202.1"/>
    </source>
</evidence>
<reference evidence="3 4" key="1">
    <citation type="submission" date="2012-04" db="EMBL/GenBank/DDBJ databases">
        <authorList>
            <person name="Kersulyte D."/>
            <person name="Cabrera L."/>
            <person name="Pacheco R."/>
            <person name="Herrera P."/>
            <person name="Rodriguez C."/>
            <person name="Gilman R.H."/>
            <person name="Berg D.E."/>
        </authorList>
    </citation>
    <scope>NUCLEOTIDE SEQUENCE [LARGE SCALE GENOMIC DNA]</scope>
    <source>
        <strain evidence="3 4">Shi169</strain>
    </source>
</reference>
<evidence type="ECO:0000313" key="4">
    <source>
        <dbReference type="Proteomes" id="UP000005007"/>
    </source>
</evidence>
<dbReference type="Pfam" id="PF18763">
    <property type="entry name" value="ddrB-ParB"/>
    <property type="match status" value="1"/>
</dbReference>
<feature type="domain" description="DdrB-like" evidence="2">
    <location>
        <begin position="358"/>
        <end position="467"/>
    </location>
</feature>
<dbReference type="HOGENOM" id="CLU_007296_2_1_7"/>
<dbReference type="PATRIC" id="fig|1163741.3.peg.507"/>
<dbReference type="InterPro" id="IPR041398">
    <property type="entry name" value="DdrB_dom"/>
</dbReference>
<organism evidence="3 4">
    <name type="scientific">Helicobacter pylori Shi169</name>
    <dbReference type="NCBI Taxonomy" id="1163741"/>
    <lineage>
        <taxon>Bacteria</taxon>
        <taxon>Pseudomonadati</taxon>
        <taxon>Campylobacterota</taxon>
        <taxon>Epsilonproteobacteria</taxon>
        <taxon>Campylobacterales</taxon>
        <taxon>Helicobacteraceae</taxon>
        <taxon>Helicobacter</taxon>
    </lineage>
</organism>
<proteinExistence type="predicted"/>
<feature type="coiled-coil region" evidence="1">
    <location>
        <begin position="285"/>
        <end position="325"/>
    </location>
</feature>
<dbReference type="Proteomes" id="UP000005007">
    <property type="component" value="Chromosome"/>
</dbReference>
<keyword evidence="1" id="KW-0175">Coiled coil</keyword>